<sequence>MLAMPHHPRHIDPSVEFFMPRTLYEMPPWCSRFHGRSHLHDECFAGLVPIFCDHYCPTYQEQQLPVSHGIAALILRWVTGLWAEELGLVDAVHTAHLALFLYKAGGLDNLSCLLLAYNTAVGLIDSWMAYLQYSLFPQPPEIADIQRIYLQYHSETDRPVPLLRRHDFSAQWNLL</sequence>
<dbReference type="Proteomes" id="UP000887565">
    <property type="component" value="Unplaced"/>
</dbReference>
<dbReference type="AlphaFoldDB" id="A0A915KJP8"/>
<dbReference type="WBParaSite" id="nRc.2.0.1.t39045-RA">
    <property type="protein sequence ID" value="nRc.2.0.1.t39045-RA"/>
    <property type="gene ID" value="nRc.2.0.1.g39045"/>
</dbReference>
<reference evidence="2" key="1">
    <citation type="submission" date="2022-11" db="UniProtKB">
        <authorList>
            <consortium name="WormBaseParasite"/>
        </authorList>
    </citation>
    <scope>IDENTIFICATION</scope>
</reference>
<organism evidence="1 2">
    <name type="scientific">Romanomermis culicivorax</name>
    <name type="common">Nematode worm</name>
    <dbReference type="NCBI Taxonomy" id="13658"/>
    <lineage>
        <taxon>Eukaryota</taxon>
        <taxon>Metazoa</taxon>
        <taxon>Ecdysozoa</taxon>
        <taxon>Nematoda</taxon>
        <taxon>Enoplea</taxon>
        <taxon>Dorylaimia</taxon>
        <taxon>Mermithida</taxon>
        <taxon>Mermithoidea</taxon>
        <taxon>Mermithidae</taxon>
        <taxon>Romanomermis</taxon>
    </lineage>
</organism>
<protein>
    <submittedName>
        <fullName evidence="2">Uncharacterized protein</fullName>
    </submittedName>
</protein>
<accession>A0A915KJP8</accession>
<proteinExistence type="predicted"/>
<evidence type="ECO:0000313" key="1">
    <source>
        <dbReference type="Proteomes" id="UP000887565"/>
    </source>
</evidence>
<name>A0A915KJP8_ROMCU</name>
<keyword evidence="1" id="KW-1185">Reference proteome</keyword>
<evidence type="ECO:0000313" key="2">
    <source>
        <dbReference type="WBParaSite" id="nRc.2.0.1.t39045-RA"/>
    </source>
</evidence>